<proteinExistence type="predicted"/>
<dbReference type="PROSITE" id="PS51318">
    <property type="entry name" value="TAT"/>
    <property type="match status" value="1"/>
</dbReference>
<dbReference type="SUPFAM" id="SSF49785">
    <property type="entry name" value="Galactose-binding domain-like"/>
    <property type="match status" value="1"/>
</dbReference>
<dbReference type="CDD" id="cd15482">
    <property type="entry name" value="Sialidase_non-viral"/>
    <property type="match status" value="1"/>
</dbReference>
<dbReference type="InterPro" id="IPR036278">
    <property type="entry name" value="Sialidase_sf"/>
</dbReference>
<feature type="signal peptide" evidence="2">
    <location>
        <begin position="1"/>
        <end position="34"/>
    </location>
</feature>
<comment type="caution">
    <text evidence="4">The sequence shown here is derived from an EMBL/GenBank/DDBJ whole genome shotgun (WGS) entry which is preliminary data.</text>
</comment>
<evidence type="ECO:0000313" key="4">
    <source>
        <dbReference type="EMBL" id="MBB5791820.1"/>
    </source>
</evidence>
<dbReference type="InterPro" id="IPR006311">
    <property type="entry name" value="TAT_signal"/>
</dbReference>
<dbReference type="PROSITE" id="PS50022">
    <property type="entry name" value="FA58C_3"/>
    <property type="match status" value="1"/>
</dbReference>
<dbReference type="EMBL" id="JACHMM010000001">
    <property type="protein sequence ID" value="MBB5791820.1"/>
    <property type="molecule type" value="Genomic_DNA"/>
</dbReference>
<feature type="chain" id="PRO_5038884691" description="F5/8 type C domain-containing protein" evidence="2">
    <location>
        <begin position="35"/>
        <end position="814"/>
    </location>
</feature>
<accession>A0A7W9GXD5</accession>
<evidence type="ECO:0000256" key="2">
    <source>
        <dbReference type="SAM" id="SignalP"/>
    </source>
</evidence>
<evidence type="ECO:0000313" key="5">
    <source>
        <dbReference type="Proteomes" id="UP000542813"/>
    </source>
</evidence>
<dbReference type="AlphaFoldDB" id="A0A7W9GXD5"/>
<gene>
    <name evidence="4" type="ORF">HD601_006395</name>
</gene>
<keyword evidence="5" id="KW-1185">Reference proteome</keyword>
<reference evidence="4 5" key="1">
    <citation type="submission" date="2020-08" db="EMBL/GenBank/DDBJ databases">
        <title>Sequencing the genomes of 1000 actinobacteria strains.</title>
        <authorList>
            <person name="Klenk H.-P."/>
        </authorList>
    </citation>
    <scope>NUCLEOTIDE SEQUENCE [LARGE SCALE GENOMIC DNA]</scope>
    <source>
        <strain evidence="4 5">DSM 102122</strain>
    </source>
</reference>
<dbReference type="Gene3D" id="2.120.10.10">
    <property type="match status" value="1"/>
</dbReference>
<feature type="domain" description="F5/8 type C" evidence="3">
    <location>
        <begin position="464"/>
        <end position="615"/>
    </location>
</feature>
<dbReference type="InterPro" id="IPR000421">
    <property type="entry name" value="FA58C"/>
</dbReference>
<sequence>MAATLTAASRRAVVLSGTLLTVAALGLSASPGTAAPAAAAPAAAADTPAAPAADAPAAAEPVSSDGASVHLGSPREVIHTPNVDAGEVAWAPDVHAFDAGTAAAPTRPVHVTFGRHRDFRPWVEPGSKTSLDGGLNFTPVPQVPGIFTAVRRADGTVLDFSMTVAGGASNIVDADTRRAYTRVSTDGGVTFGAPAETMVDIAPEVFGPGANLYPNNLVAAPDGTLYLGAYAVFPHSTGPSTSALLIQSTDDGASWQLHSVIARGARGIGDHQFTETALEIGTDGDLVAVMRNCLTIEPEPGSAPPCTYVPLQTARLDLDDPDATWTTPEPVDAPGFPSMIQPRLHLLPNGVMALLAGRQDTWVAISPDGTGASWEQPTLVYRNAALDQDGNPLPFPGTINEGSSGNSGMDWVASNRVVAAADTCHAVWAFNADTDKCNWRSHVYTMTDIDHQAIVRRPVDILTPGAGKLDLAGKVRARTASVTVGHEYRTAARPRLGAQGAVDGSTETWSSAAAAGGPGVYTIALDREYRLEKIGLSQWIGREQVATVEVATSPDGPWTTWWETGSQRSFALTYSSELPVVDARYVRVTTPGSDDCPEGMPAPCSMLNEIELYAADTQTFENDPLYTSPRDYERSAIGVFTTDINTAGAGRVLRISDAVADDRAVWVTKPGDPTDTKTLAFRFRPDQMGFDEGVEHDAFVFTLSGRNGRKDVEPYRLAVFDDGSIGRWVAKSRRWQEIAPSGTVPGVAGMYERWSSIRVDATLRSATVSVNGTVVATTVPDGKVTALTSHTLATDTTPAVNSQTFFVDEVEFRP</sequence>
<dbReference type="Gene3D" id="2.60.120.260">
    <property type="entry name" value="Galactose-binding domain-like"/>
    <property type="match status" value="1"/>
</dbReference>
<evidence type="ECO:0000259" key="3">
    <source>
        <dbReference type="PROSITE" id="PS50022"/>
    </source>
</evidence>
<dbReference type="RefSeq" id="WP_184828888.1">
    <property type="nucleotide sequence ID" value="NZ_JACHMM010000001.1"/>
</dbReference>
<protein>
    <recommendedName>
        <fullName evidence="3">F5/8 type C domain-containing protein</fullName>
    </recommendedName>
</protein>
<feature type="region of interest" description="Disordered" evidence="1">
    <location>
        <begin position="51"/>
        <end position="72"/>
    </location>
</feature>
<dbReference type="SUPFAM" id="SSF50939">
    <property type="entry name" value="Sialidases"/>
    <property type="match status" value="1"/>
</dbReference>
<name>A0A7W9GXD5_9ACTN</name>
<organism evidence="4 5">
    <name type="scientific">Jiangella mangrovi</name>
    <dbReference type="NCBI Taxonomy" id="1524084"/>
    <lineage>
        <taxon>Bacteria</taxon>
        <taxon>Bacillati</taxon>
        <taxon>Actinomycetota</taxon>
        <taxon>Actinomycetes</taxon>
        <taxon>Jiangellales</taxon>
        <taxon>Jiangellaceae</taxon>
        <taxon>Jiangella</taxon>
    </lineage>
</organism>
<dbReference type="Proteomes" id="UP000542813">
    <property type="component" value="Unassembled WGS sequence"/>
</dbReference>
<dbReference type="InterPro" id="IPR008979">
    <property type="entry name" value="Galactose-bd-like_sf"/>
</dbReference>
<keyword evidence="2" id="KW-0732">Signal</keyword>
<evidence type="ECO:0000256" key="1">
    <source>
        <dbReference type="SAM" id="MobiDB-lite"/>
    </source>
</evidence>